<gene>
    <name evidence="1" type="ORF">Ciccas_005980</name>
</gene>
<comment type="caution">
    <text evidence="1">The sequence shown here is derived from an EMBL/GenBank/DDBJ whole genome shotgun (WGS) entry which is preliminary data.</text>
</comment>
<organism evidence="1 2">
    <name type="scientific">Cichlidogyrus casuarinus</name>
    <dbReference type="NCBI Taxonomy" id="1844966"/>
    <lineage>
        <taxon>Eukaryota</taxon>
        <taxon>Metazoa</taxon>
        <taxon>Spiralia</taxon>
        <taxon>Lophotrochozoa</taxon>
        <taxon>Platyhelminthes</taxon>
        <taxon>Monogenea</taxon>
        <taxon>Monopisthocotylea</taxon>
        <taxon>Dactylogyridea</taxon>
        <taxon>Ancyrocephalidae</taxon>
        <taxon>Cichlidogyrus</taxon>
    </lineage>
</organism>
<proteinExistence type="predicted"/>
<sequence length="165" mass="19244">MTSSTCSREDLVNFLKATEDFGKLQAWALQDDSVPVFREMFPMLYNISWLLRQWKKSPDEIKEAEPFVLNYQNKDNSQTEEDTVKAYSNVMEKILEILIKTNADKKSASDMVCRTIHTLADSYCNSKQDTMRNFYKDLFSDKGYRTADDRKYLLNGHLPILTKSK</sequence>
<evidence type="ECO:0000313" key="2">
    <source>
        <dbReference type="Proteomes" id="UP001626550"/>
    </source>
</evidence>
<accession>A0ABD2Q754</accession>
<reference evidence="1 2" key="1">
    <citation type="submission" date="2024-11" db="EMBL/GenBank/DDBJ databases">
        <title>Adaptive evolution of stress response genes in parasites aligns with host niche diversity.</title>
        <authorList>
            <person name="Hahn C."/>
            <person name="Resl P."/>
        </authorList>
    </citation>
    <scope>NUCLEOTIDE SEQUENCE [LARGE SCALE GENOMIC DNA]</scope>
    <source>
        <strain evidence="1">EGGRZ-B1_66</strain>
        <tissue evidence="1">Body</tissue>
    </source>
</reference>
<protein>
    <submittedName>
        <fullName evidence="1">Uncharacterized protein</fullName>
    </submittedName>
</protein>
<dbReference type="AlphaFoldDB" id="A0ABD2Q754"/>
<keyword evidence="2" id="KW-1185">Reference proteome</keyword>
<dbReference type="EMBL" id="JBJKFK010000762">
    <property type="protein sequence ID" value="KAL3315392.1"/>
    <property type="molecule type" value="Genomic_DNA"/>
</dbReference>
<dbReference type="Proteomes" id="UP001626550">
    <property type="component" value="Unassembled WGS sequence"/>
</dbReference>
<name>A0ABD2Q754_9PLAT</name>
<evidence type="ECO:0000313" key="1">
    <source>
        <dbReference type="EMBL" id="KAL3315392.1"/>
    </source>
</evidence>